<name>A0A8J9Y756_9NEOP</name>
<evidence type="ECO:0000313" key="3">
    <source>
        <dbReference type="Proteomes" id="UP000838878"/>
    </source>
</evidence>
<evidence type="ECO:0000256" key="1">
    <source>
        <dbReference type="SAM" id="MobiDB-lite"/>
    </source>
</evidence>
<dbReference type="AlphaFoldDB" id="A0A8J9Y756"/>
<accession>A0A8J9Y756</accession>
<feature type="compositionally biased region" description="Polar residues" evidence="1">
    <location>
        <begin position="1"/>
        <end position="10"/>
    </location>
</feature>
<protein>
    <submittedName>
        <fullName evidence="2">Uncharacterized protein</fullName>
    </submittedName>
</protein>
<feature type="non-terminal residue" evidence="2">
    <location>
        <position position="66"/>
    </location>
</feature>
<organism evidence="2 3">
    <name type="scientific">Brenthis ino</name>
    <name type="common">lesser marbled fritillary</name>
    <dbReference type="NCBI Taxonomy" id="405034"/>
    <lineage>
        <taxon>Eukaryota</taxon>
        <taxon>Metazoa</taxon>
        <taxon>Ecdysozoa</taxon>
        <taxon>Arthropoda</taxon>
        <taxon>Hexapoda</taxon>
        <taxon>Insecta</taxon>
        <taxon>Pterygota</taxon>
        <taxon>Neoptera</taxon>
        <taxon>Endopterygota</taxon>
        <taxon>Lepidoptera</taxon>
        <taxon>Glossata</taxon>
        <taxon>Ditrysia</taxon>
        <taxon>Papilionoidea</taxon>
        <taxon>Nymphalidae</taxon>
        <taxon>Heliconiinae</taxon>
        <taxon>Argynnini</taxon>
        <taxon>Brenthis</taxon>
    </lineage>
</organism>
<dbReference type="Proteomes" id="UP000838878">
    <property type="component" value="Chromosome 10"/>
</dbReference>
<proteinExistence type="predicted"/>
<dbReference type="EMBL" id="OV170230">
    <property type="protein sequence ID" value="CAH0715800.1"/>
    <property type="molecule type" value="Genomic_DNA"/>
</dbReference>
<evidence type="ECO:0000313" key="2">
    <source>
        <dbReference type="EMBL" id="CAH0715800.1"/>
    </source>
</evidence>
<feature type="region of interest" description="Disordered" evidence="1">
    <location>
        <begin position="1"/>
        <end position="29"/>
    </location>
</feature>
<reference evidence="2" key="1">
    <citation type="submission" date="2021-12" db="EMBL/GenBank/DDBJ databases">
        <authorList>
            <person name="Martin H S."/>
        </authorList>
    </citation>
    <scope>NUCLEOTIDE SEQUENCE</scope>
</reference>
<sequence>MNAPFQSNPFSAAGPEASRPRFSPPKLKFPKTEKQNIFYMKRESHPSVLEIKLWRLQIKAVKALPE</sequence>
<keyword evidence="3" id="KW-1185">Reference proteome</keyword>
<gene>
    <name evidence="2" type="ORF">BINO364_LOCUS2679</name>
</gene>